<keyword evidence="2" id="KW-0597">Phosphoprotein</keyword>
<reference evidence="4 5" key="1">
    <citation type="submission" date="2012-01" db="EMBL/GenBank/DDBJ databases">
        <title>Improved High-Quality Draft sequence of Saccharomonospora xinjiangensis XJ-54.</title>
        <authorList>
            <consortium name="US DOE Joint Genome Institute"/>
            <person name="Lucas S."/>
            <person name="Han J."/>
            <person name="Lapidus A."/>
            <person name="Cheng J.-F."/>
            <person name="Goodwin L."/>
            <person name="Pitluck S."/>
            <person name="Peters L."/>
            <person name="Mikhailova N."/>
            <person name="Teshima H."/>
            <person name="Detter J.C."/>
            <person name="Han C."/>
            <person name="Tapia R."/>
            <person name="Land M."/>
            <person name="Hauser L."/>
            <person name="Kyrpides N."/>
            <person name="Ivanova N."/>
            <person name="Pagani I."/>
            <person name="Brambilla E.-M."/>
            <person name="Klenk H.-P."/>
            <person name="Woyke T."/>
        </authorList>
    </citation>
    <scope>NUCLEOTIDE SEQUENCE [LARGE SCALE GENOMIC DNA]</scope>
    <source>
        <strain evidence="4 5">XJ-54</strain>
    </source>
</reference>
<dbReference type="Gene3D" id="1.10.1200.10">
    <property type="entry name" value="ACP-like"/>
    <property type="match status" value="1"/>
</dbReference>
<evidence type="ECO:0000313" key="4">
    <source>
        <dbReference type="EMBL" id="EID56599.1"/>
    </source>
</evidence>
<dbReference type="Proteomes" id="UP000004691">
    <property type="component" value="Unassembled WGS sequence"/>
</dbReference>
<dbReference type="Pfam" id="PF00550">
    <property type="entry name" value="PP-binding"/>
    <property type="match status" value="1"/>
</dbReference>
<dbReference type="PROSITE" id="PS50075">
    <property type="entry name" value="CARRIER"/>
    <property type="match status" value="1"/>
</dbReference>
<gene>
    <name evidence="4" type="ORF">SacxiDRAFT_4420</name>
</gene>
<dbReference type="EMBL" id="JH636049">
    <property type="protein sequence ID" value="EID56599.1"/>
    <property type="molecule type" value="Genomic_DNA"/>
</dbReference>
<dbReference type="GO" id="GO:0031177">
    <property type="term" value="F:phosphopantetheine binding"/>
    <property type="evidence" value="ECO:0007669"/>
    <property type="project" value="InterPro"/>
</dbReference>
<accession>I0V8Z6</accession>
<dbReference type="InterPro" id="IPR009081">
    <property type="entry name" value="PP-bd_ACP"/>
</dbReference>
<dbReference type="eggNOG" id="COG0236">
    <property type="taxonomic scope" value="Bacteria"/>
</dbReference>
<keyword evidence="1" id="KW-0596">Phosphopantetheine</keyword>
<sequence length="95" mass="10434">QAGRQGERGAERERIRRLTTERLARALRVPVAELSSRTAFAELGVDSITGMSFVSELGEELGIELDAALLYDHTTIDRLTDYLAKVVTNTSGGQR</sequence>
<feature type="non-terminal residue" evidence="4">
    <location>
        <position position="1"/>
    </location>
</feature>
<evidence type="ECO:0000256" key="2">
    <source>
        <dbReference type="ARBA" id="ARBA00022553"/>
    </source>
</evidence>
<dbReference type="SUPFAM" id="SSF47336">
    <property type="entry name" value="ACP-like"/>
    <property type="match status" value="1"/>
</dbReference>
<organism evidence="4 5">
    <name type="scientific">Saccharomonospora xinjiangensis XJ-54</name>
    <dbReference type="NCBI Taxonomy" id="882086"/>
    <lineage>
        <taxon>Bacteria</taxon>
        <taxon>Bacillati</taxon>
        <taxon>Actinomycetota</taxon>
        <taxon>Actinomycetes</taxon>
        <taxon>Pseudonocardiales</taxon>
        <taxon>Pseudonocardiaceae</taxon>
        <taxon>Saccharomonospora</taxon>
    </lineage>
</organism>
<feature type="domain" description="Carrier" evidence="3">
    <location>
        <begin position="10"/>
        <end position="87"/>
    </location>
</feature>
<dbReference type="SMART" id="SM01294">
    <property type="entry name" value="PKS_PP_betabranch"/>
    <property type="match status" value="1"/>
</dbReference>
<dbReference type="InterPro" id="IPR020806">
    <property type="entry name" value="PKS_PP-bd"/>
</dbReference>
<dbReference type="RefSeq" id="WP_006240833.1">
    <property type="nucleotide sequence ID" value="NZ_JH636049.1"/>
</dbReference>
<protein>
    <submittedName>
        <fullName evidence="4">Acyl carrier protein</fullName>
    </submittedName>
</protein>
<dbReference type="HOGENOM" id="CLU_2364715_0_0_11"/>
<dbReference type="InterPro" id="IPR036736">
    <property type="entry name" value="ACP-like_sf"/>
</dbReference>
<name>I0V8Z6_9PSEU</name>
<dbReference type="SMART" id="SM00823">
    <property type="entry name" value="PKS_PP"/>
    <property type="match status" value="1"/>
</dbReference>
<evidence type="ECO:0000256" key="1">
    <source>
        <dbReference type="ARBA" id="ARBA00022450"/>
    </source>
</evidence>
<proteinExistence type="predicted"/>
<evidence type="ECO:0000259" key="3">
    <source>
        <dbReference type="PROSITE" id="PS50075"/>
    </source>
</evidence>
<keyword evidence="5" id="KW-1185">Reference proteome</keyword>
<evidence type="ECO:0000313" key="5">
    <source>
        <dbReference type="Proteomes" id="UP000004691"/>
    </source>
</evidence>
<dbReference type="AlphaFoldDB" id="I0V8Z6"/>